<dbReference type="SUPFAM" id="SSF48264">
    <property type="entry name" value="Cytochrome P450"/>
    <property type="match status" value="1"/>
</dbReference>
<dbReference type="InterPro" id="IPR050364">
    <property type="entry name" value="Cytochrome_P450_fung"/>
</dbReference>
<dbReference type="PANTHER" id="PTHR46300">
    <property type="entry name" value="P450, PUTATIVE (EUROFUNG)-RELATED-RELATED"/>
    <property type="match status" value="1"/>
</dbReference>
<name>A0A6A6H358_VIRVR</name>
<organism evidence="7 8">
    <name type="scientific">Viridothelium virens</name>
    <name type="common">Speckled blister lichen</name>
    <name type="synonym">Trypethelium virens</name>
    <dbReference type="NCBI Taxonomy" id="1048519"/>
    <lineage>
        <taxon>Eukaryota</taxon>
        <taxon>Fungi</taxon>
        <taxon>Dikarya</taxon>
        <taxon>Ascomycota</taxon>
        <taxon>Pezizomycotina</taxon>
        <taxon>Dothideomycetes</taxon>
        <taxon>Dothideomycetes incertae sedis</taxon>
        <taxon>Trypetheliales</taxon>
        <taxon>Trypetheliaceae</taxon>
        <taxon>Viridothelium</taxon>
    </lineage>
</organism>
<keyword evidence="5" id="KW-0349">Heme</keyword>
<dbReference type="GO" id="GO:0020037">
    <property type="term" value="F:heme binding"/>
    <property type="evidence" value="ECO:0007669"/>
    <property type="project" value="InterPro"/>
</dbReference>
<accession>A0A6A6H358</accession>
<keyword evidence="6" id="KW-0472">Membrane</keyword>
<keyword evidence="3" id="KW-0560">Oxidoreductase</keyword>
<evidence type="ECO:0000256" key="6">
    <source>
        <dbReference type="SAM" id="Phobius"/>
    </source>
</evidence>
<dbReference type="PANTHER" id="PTHR46300:SF9">
    <property type="entry name" value="P450, PUTATIVE-RELATED"/>
    <property type="match status" value="1"/>
</dbReference>
<dbReference type="GO" id="GO:0005506">
    <property type="term" value="F:iron ion binding"/>
    <property type="evidence" value="ECO:0007669"/>
    <property type="project" value="InterPro"/>
</dbReference>
<feature type="binding site" description="axial binding residue" evidence="5">
    <location>
        <position position="463"/>
    </location>
    <ligand>
        <name>heme</name>
        <dbReference type="ChEBI" id="CHEBI:30413"/>
    </ligand>
    <ligandPart>
        <name>Fe</name>
        <dbReference type="ChEBI" id="CHEBI:18248"/>
    </ligandPart>
</feature>
<dbReference type="PRINTS" id="PR00463">
    <property type="entry name" value="EP450I"/>
</dbReference>
<keyword evidence="8" id="KW-1185">Reference proteome</keyword>
<evidence type="ECO:0000313" key="8">
    <source>
        <dbReference type="Proteomes" id="UP000800092"/>
    </source>
</evidence>
<keyword evidence="4 5" id="KW-0408">Iron</keyword>
<evidence type="ECO:0000256" key="3">
    <source>
        <dbReference type="ARBA" id="ARBA00023002"/>
    </source>
</evidence>
<evidence type="ECO:0000256" key="1">
    <source>
        <dbReference type="ARBA" id="ARBA00010617"/>
    </source>
</evidence>
<dbReference type="Gene3D" id="1.10.630.10">
    <property type="entry name" value="Cytochrome P450"/>
    <property type="match status" value="1"/>
</dbReference>
<dbReference type="EMBL" id="ML991817">
    <property type="protein sequence ID" value="KAF2232317.1"/>
    <property type="molecule type" value="Genomic_DNA"/>
</dbReference>
<evidence type="ECO:0000256" key="5">
    <source>
        <dbReference type="PIRSR" id="PIRSR602401-1"/>
    </source>
</evidence>
<dbReference type="InterPro" id="IPR001128">
    <property type="entry name" value="Cyt_P450"/>
</dbReference>
<dbReference type="Pfam" id="PF00067">
    <property type="entry name" value="p450"/>
    <property type="match status" value="1"/>
</dbReference>
<dbReference type="InterPro" id="IPR002401">
    <property type="entry name" value="Cyt_P450_E_grp-I"/>
</dbReference>
<proteinExistence type="inferred from homology"/>
<keyword evidence="6" id="KW-1133">Transmembrane helix</keyword>
<keyword evidence="2 5" id="KW-0479">Metal-binding</keyword>
<comment type="cofactor">
    <cofactor evidence="5">
        <name>heme</name>
        <dbReference type="ChEBI" id="CHEBI:30413"/>
    </cofactor>
</comment>
<dbReference type="InterPro" id="IPR036396">
    <property type="entry name" value="Cyt_P450_sf"/>
</dbReference>
<dbReference type="OrthoDB" id="1055148at2759"/>
<protein>
    <submittedName>
        <fullName evidence="7">Cytochrome P450</fullName>
    </submittedName>
</protein>
<dbReference type="PRINTS" id="PR00385">
    <property type="entry name" value="P450"/>
</dbReference>
<feature type="transmembrane region" description="Helical" evidence="6">
    <location>
        <begin position="17"/>
        <end position="36"/>
    </location>
</feature>
<sequence>MVSSTELGVLENLPHNWILFATGGLLLLILSYRHFVSTDVPKIRNLPEIPGALPIVGHLLSLGPDHATTCERWWRKYNFATFQVRLGNTRAVIINSFDDAYRMLVKHQSATIDRPMLYTFHHLISSTQGFTIGTSPWSDSCKKRRTTIGKLLSRPSMKAYNPMFDLESYCIVRDLAQNSKETTTVLYPRPYFQRYALNTSLTLCYGVRMDTMADALLNEIQDVGTEIELLRSASENLQDYIPLLRWFPSSAKKERAKELRTRRDGYLDQLINRTRDMVEKGIDNSCVAAATYKDEEATLSDIELKSMCLSLVSGGFSTLAGTLTSCIGSLSTSEGQVWQDRAYEDIMRHYSSMEDAWKGGSQDDRVPCVNAIIHEATRYYTISAMNLPRKTVTDIDWNGAIIPAGTMILANLQAANHDVDHFGPTAAQFDPSRYLASLSPPIELPRTSGGPLHFSFGAGSRACSGQIIAHRMMYAALVRLITSFKIVASKEAPPNTDYIEYNSSKSSLVAIPHPFQVKLVRRDEAGLERCLKEAMERTRDVYT</sequence>
<dbReference type="GO" id="GO:0016705">
    <property type="term" value="F:oxidoreductase activity, acting on paired donors, with incorporation or reduction of molecular oxygen"/>
    <property type="evidence" value="ECO:0007669"/>
    <property type="project" value="InterPro"/>
</dbReference>
<dbReference type="GO" id="GO:0004497">
    <property type="term" value="F:monooxygenase activity"/>
    <property type="evidence" value="ECO:0007669"/>
    <property type="project" value="InterPro"/>
</dbReference>
<dbReference type="AlphaFoldDB" id="A0A6A6H358"/>
<gene>
    <name evidence="7" type="ORF">EV356DRAFT_525322</name>
</gene>
<evidence type="ECO:0000313" key="7">
    <source>
        <dbReference type="EMBL" id="KAF2232317.1"/>
    </source>
</evidence>
<dbReference type="Proteomes" id="UP000800092">
    <property type="component" value="Unassembled WGS sequence"/>
</dbReference>
<reference evidence="7" key="1">
    <citation type="journal article" date="2020" name="Stud. Mycol.">
        <title>101 Dothideomycetes genomes: a test case for predicting lifestyles and emergence of pathogens.</title>
        <authorList>
            <person name="Haridas S."/>
            <person name="Albert R."/>
            <person name="Binder M."/>
            <person name="Bloem J."/>
            <person name="Labutti K."/>
            <person name="Salamov A."/>
            <person name="Andreopoulos B."/>
            <person name="Baker S."/>
            <person name="Barry K."/>
            <person name="Bills G."/>
            <person name="Bluhm B."/>
            <person name="Cannon C."/>
            <person name="Castanera R."/>
            <person name="Culley D."/>
            <person name="Daum C."/>
            <person name="Ezra D."/>
            <person name="Gonzalez J."/>
            <person name="Henrissat B."/>
            <person name="Kuo A."/>
            <person name="Liang C."/>
            <person name="Lipzen A."/>
            <person name="Lutzoni F."/>
            <person name="Magnuson J."/>
            <person name="Mondo S."/>
            <person name="Nolan M."/>
            <person name="Ohm R."/>
            <person name="Pangilinan J."/>
            <person name="Park H.-J."/>
            <person name="Ramirez L."/>
            <person name="Alfaro M."/>
            <person name="Sun H."/>
            <person name="Tritt A."/>
            <person name="Yoshinaga Y."/>
            <person name="Zwiers L.-H."/>
            <person name="Turgeon B."/>
            <person name="Goodwin S."/>
            <person name="Spatafora J."/>
            <person name="Crous P."/>
            <person name="Grigoriev I."/>
        </authorList>
    </citation>
    <scope>NUCLEOTIDE SEQUENCE</scope>
    <source>
        <strain evidence="7">Tuck. ex Michener</strain>
    </source>
</reference>
<evidence type="ECO:0000256" key="2">
    <source>
        <dbReference type="ARBA" id="ARBA00022723"/>
    </source>
</evidence>
<evidence type="ECO:0000256" key="4">
    <source>
        <dbReference type="ARBA" id="ARBA00023004"/>
    </source>
</evidence>
<keyword evidence="6" id="KW-0812">Transmembrane</keyword>
<comment type="similarity">
    <text evidence="1">Belongs to the cytochrome P450 family.</text>
</comment>